<feature type="compositionally biased region" description="Low complexity" evidence="1">
    <location>
        <begin position="54"/>
        <end position="64"/>
    </location>
</feature>
<dbReference type="InterPro" id="IPR011320">
    <property type="entry name" value="RNase_H1_N"/>
</dbReference>
<sequence>MPPSPKHYLESLDSAQLAQLISALVQRGLVSAPAALPTGSGAPYSATCTEPSHSHPTSSLSDSGTTLGVADVAETLSLPRRLPTPRKAHQGWLSGSRSQHARPNAQTMWYMVTVGYKVGVFQGWNAVAPSVLDLEGAVYLPHTSHAAACAHYASAMANDQVEIVLTDDEDDT</sequence>
<evidence type="ECO:0000259" key="2">
    <source>
        <dbReference type="Pfam" id="PF01693"/>
    </source>
</evidence>
<dbReference type="EMBL" id="JAUEPU010000180">
    <property type="protein sequence ID" value="KAK0474143.1"/>
    <property type="molecule type" value="Genomic_DNA"/>
</dbReference>
<organism evidence="3 4">
    <name type="scientific">Armillaria luteobubalina</name>
    <dbReference type="NCBI Taxonomy" id="153913"/>
    <lineage>
        <taxon>Eukaryota</taxon>
        <taxon>Fungi</taxon>
        <taxon>Dikarya</taxon>
        <taxon>Basidiomycota</taxon>
        <taxon>Agaricomycotina</taxon>
        <taxon>Agaricomycetes</taxon>
        <taxon>Agaricomycetidae</taxon>
        <taxon>Agaricales</taxon>
        <taxon>Marasmiineae</taxon>
        <taxon>Physalacriaceae</taxon>
        <taxon>Armillaria</taxon>
    </lineage>
</organism>
<evidence type="ECO:0000256" key="1">
    <source>
        <dbReference type="SAM" id="MobiDB-lite"/>
    </source>
</evidence>
<feature type="region of interest" description="Disordered" evidence="1">
    <location>
        <begin position="43"/>
        <end position="64"/>
    </location>
</feature>
<keyword evidence="4" id="KW-1185">Reference proteome</keyword>
<dbReference type="Proteomes" id="UP001175228">
    <property type="component" value="Unassembled WGS sequence"/>
</dbReference>
<proteinExistence type="predicted"/>
<evidence type="ECO:0000313" key="4">
    <source>
        <dbReference type="Proteomes" id="UP001175228"/>
    </source>
</evidence>
<dbReference type="SUPFAM" id="SSF55658">
    <property type="entry name" value="L9 N-domain-like"/>
    <property type="match status" value="1"/>
</dbReference>
<accession>A0AA39NZB8</accession>
<dbReference type="Pfam" id="PF01693">
    <property type="entry name" value="Cauli_VI"/>
    <property type="match status" value="1"/>
</dbReference>
<dbReference type="AlphaFoldDB" id="A0AA39NZB8"/>
<reference evidence="3" key="1">
    <citation type="submission" date="2023-06" db="EMBL/GenBank/DDBJ databases">
        <authorList>
            <consortium name="Lawrence Berkeley National Laboratory"/>
            <person name="Ahrendt S."/>
            <person name="Sahu N."/>
            <person name="Indic B."/>
            <person name="Wong-Bajracharya J."/>
            <person name="Merenyi Z."/>
            <person name="Ke H.-M."/>
            <person name="Monk M."/>
            <person name="Kocsube S."/>
            <person name="Drula E."/>
            <person name="Lipzen A."/>
            <person name="Balint B."/>
            <person name="Henrissat B."/>
            <person name="Andreopoulos B."/>
            <person name="Martin F.M."/>
            <person name="Harder C.B."/>
            <person name="Rigling D."/>
            <person name="Ford K.L."/>
            <person name="Foster G.D."/>
            <person name="Pangilinan J."/>
            <person name="Papanicolaou A."/>
            <person name="Barry K."/>
            <person name="LaButti K."/>
            <person name="Viragh M."/>
            <person name="Koriabine M."/>
            <person name="Yan M."/>
            <person name="Riley R."/>
            <person name="Champramary S."/>
            <person name="Plett K.L."/>
            <person name="Tsai I.J."/>
            <person name="Slot J."/>
            <person name="Sipos G."/>
            <person name="Plett J."/>
            <person name="Nagy L.G."/>
            <person name="Grigoriev I.V."/>
        </authorList>
    </citation>
    <scope>NUCLEOTIDE SEQUENCE</scope>
    <source>
        <strain evidence="3">HWK02</strain>
    </source>
</reference>
<name>A0AA39NZB8_9AGAR</name>
<evidence type="ECO:0000313" key="3">
    <source>
        <dbReference type="EMBL" id="KAK0474143.1"/>
    </source>
</evidence>
<feature type="domain" description="Ribonuclease H1 N-terminal" evidence="2">
    <location>
        <begin position="109"/>
        <end position="148"/>
    </location>
</feature>
<comment type="caution">
    <text evidence="3">The sequence shown here is derived from an EMBL/GenBank/DDBJ whole genome shotgun (WGS) entry which is preliminary data.</text>
</comment>
<gene>
    <name evidence="3" type="ORF">EDD18DRAFT_1368026</name>
</gene>
<protein>
    <recommendedName>
        <fullName evidence="2">Ribonuclease H1 N-terminal domain-containing protein</fullName>
    </recommendedName>
</protein>
<dbReference type="InterPro" id="IPR009027">
    <property type="entry name" value="Ribosomal_bL9/RNase_H1_N"/>
</dbReference>